<comment type="caution">
    <text evidence="3">The sequence shown here is derived from an EMBL/GenBank/DDBJ whole genome shotgun (WGS) entry which is preliminary data.</text>
</comment>
<dbReference type="NCBIfam" id="NF033516">
    <property type="entry name" value="transpos_IS3"/>
    <property type="match status" value="1"/>
</dbReference>
<organism evidence="3 4">
    <name type="scientific">Streptococcus mitis</name>
    <dbReference type="NCBI Taxonomy" id="28037"/>
    <lineage>
        <taxon>Bacteria</taxon>
        <taxon>Bacillati</taxon>
        <taxon>Bacillota</taxon>
        <taxon>Bacilli</taxon>
        <taxon>Lactobacillales</taxon>
        <taxon>Streptococcaceae</taxon>
        <taxon>Streptococcus</taxon>
        <taxon>Streptococcus mitis group</taxon>
    </lineage>
</organism>
<name>A0A943AD96_STRMT</name>
<comment type="function">
    <text evidence="1">Involved in the transposition of the insertion sequence.</text>
</comment>
<proteinExistence type="predicted"/>
<reference evidence="3" key="1">
    <citation type="submission" date="2021-02" db="EMBL/GenBank/DDBJ databases">
        <title>Infant gut strain persistence is associated with maternal origin, phylogeny, and functional potential including surface adhesion and iron acquisition.</title>
        <authorList>
            <person name="Lou Y.C."/>
        </authorList>
    </citation>
    <scope>NUCLEOTIDE SEQUENCE</scope>
    <source>
        <strain evidence="3">L3_114_025G1_dasL3_114_025G1_concoct_29</strain>
    </source>
</reference>
<dbReference type="PANTHER" id="PTHR46889">
    <property type="entry name" value="TRANSPOSASE INSF FOR INSERTION SEQUENCE IS3B-RELATED"/>
    <property type="match status" value="1"/>
</dbReference>
<dbReference type="GO" id="GO:0015074">
    <property type="term" value="P:DNA integration"/>
    <property type="evidence" value="ECO:0007669"/>
    <property type="project" value="InterPro"/>
</dbReference>
<dbReference type="SUPFAM" id="SSF46689">
    <property type="entry name" value="Homeodomain-like"/>
    <property type="match status" value="1"/>
</dbReference>
<dbReference type="Pfam" id="PF13333">
    <property type="entry name" value="rve_2"/>
    <property type="match status" value="1"/>
</dbReference>
<dbReference type="InterPro" id="IPR025948">
    <property type="entry name" value="HTH-like_dom"/>
</dbReference>
<dbReference type="InterPro" id="IPR050900">
    <property type="entry name" value="Transposase_IS3/IS150/IS904"/>
</dbReference>
<dbReference type="Pfam" id="PF00665">
    <property type="entry name" value="rve"/>
    <property type="match status" value="1"/>
</dbReference>
<evidence type="ECO:0000313" key="4">
    <source>
        <dbReference type="Proteomes" id="UP000759590"/>
    </source>
</evidence>
<dbReference type="InterPro" id="IPR048020">
    <property type="entry name" value="Transpos_IS3"/>
</dbReference>
<dbReference type="InterPro" id="IPR009057">
    <property type="entry name" value="Homeodomain-like_sf"/>
</dbReference>
<dbReference type="SUPFAM" id="SSF53098">
    <property type="entry name" value="Ribonuclease H-like"/>
    <property type="match status" value="1"/>
</dbReference>
<dbReference type="PROSITE" id="PS50994">
    <property type="entry name" value="INTEGRASE"/>
    <property type="match status" value="1"/>
</dbReference>
<evidence type="ECO:0000259" key="2">
    <source>
        <dbReference type="PROSITE" id="PS50994"/>
    </source>
</evidence>
<accession>A0A943AD96</accession>
<dbReference type="Gene3D" id="3.30.420.10">
    <property type="entry name" value="Ribonuclease H-like superfamily/Ribonuclease H"/>
    <property type="match status" value="1"/>
</dbReference>
<protein>
    <submittedName>
        <fullName evidence="3">IS3 family transposase</fullName>
    </submittedName>
</protein>
<feature type="domain" description="Integrase catalytic" evidence="2">
    <location>
        <begin position="283"/>
        <end position="448"/>
    </location>
</feature>
<dbReference type="Pfam" id="PF13276">
    <property type="entry name" value="HTH_21"/>
    <property type="match status" value="1"/>
</dbReference>
<dbReference type="GO" id="GO:0003676">
    <property type="term" value="F:nucleic acid binding"/>
    <property type="evidence" value="ECO:0007669"/>
    <property type="project" value="InterPro"/>
</dbReference>
<dbReference type="InterPro" id="IPR036397">
    <property type="entry name" value="RNaseH_sf"/>
</dbReference>
<gene>
    <name evidence="3" type="ORF">KHZ51_01730</name>
</gene>
<dbReference type="InterPro" id="IPR001584">
    <property type="entry name" value="Integrase_cat-core"/>
</dbReference>
<evidence type="ECO:0000256" key="1">
    <source>
        <dbReference type="ARBA" id="ARBA00002286"/>
    </source>
</evidence>
<dbReference type="AlphaFoldDB" id="A0A943AD96"/>
<dbReference type="Proteomes" id="UP000759590">
    <property type="component" value="Unassembled WGS sequence"/>
</dbReference>
<evidence type="ECO:0000313" key="3">
    <source>
        <dbReference type="EMBL" id="MBS4947423.1"/>
    </source>
</evidence>
<dbReference type="EMBL" id="JAGZLW010000004">
    <property type="protein sequence ID" value="MBS4947423.1"/>
    <property type="molecule type" value="Genomic_DNA"/>
</dbReference>
<dbReference type="PANTHER" id="PTHR46889:SF5">
    <property type="entry name" value="INTEGRASE PROTEIN"/>
    <property type="match status" value="1"/>
</dbReference>
<dbReference type="InterPro" id="IPR012337">
    <property type="entry name" value="RNaseH-like_sf"/>
</dbReference>
<sequence>MKLTYDDKVQIYELRKQGYSLEKLSNKFGINNSNIRYMIKLIDRYGMEFVKKGKNRYYSPDLKQEMINKVLHEGWTKDRVSLEYGLLSRTILLNWLAQYKKNGYTIVEKTRGRVPKMGRKPKTRPEERTELERLQAENEYLRAENAIPKKVKRTPIEGGKRERRKTEIVQELMTEFSLDILLKAIKLARSTYYYHLKQLDKPDKDQELKAEIQSIFIEHKGNYGYRRVHLELRNRGYLVNHKRVQRLMKVLNLQAKMRQKRKYSSHKGDVGKKAENLIQRQFEGSKTMEKCYTDVTEFAIPASTQKLYLSPVLDGFNSEIIAYNLSTSPNLEQVKTMLEQAFTEKHYENTILHSDQGWQYQHDSYHRFLESKGIQASMSRKGNSPDNGMMESFFGILKSEMFYGYEKSFQSLKQLAQAIVDYIDYYNNKRIKVKLKGLSPVQYRTKSFG</sequence>